<evidence type="ECO:0000256" key="4">
    <source>
        <dbReference type="ARBA" id="ARBA00022502"/>
    </source>
</evidence>
<dbReference type="OMA" id="GLYVMQP"/>
<evidence type="ECO:0000256" key="1">
    <source>
        <dbReference type="ARBA" id="ARBA00004477"/>
    </source>
</evidence>
<dbReference type="UniPathway" id="UPA00196"/>
<feature type="transmembrane region" description="Helical" evidence="8">
    <location>
        <begin position="446"/>
        <end position="466"/>
    </location>
</feature>
<keyword evidence="10" id="KW-1185">Reference proteome</keyword>
<dbReference type="RefSeq" id="XP_001384036.2">
    <property type="nucleotide sequence ID" value="XM_001383999.1"/>
</dbReference>
<dbReference type="EMBL" id="CP000498">
    <property type="protein sequence ID" value="ABN66007.2"/>
    <property type="molecule type" value="Genomic_DNA"/>
</dbReference>
<dbReference type="STRING" id="322104.A3LT49"/>
<dbReference type="InterPro" id="IPR009447">
    <property type="entry name" value="PIGW/GWT1"/>
</dbReference>
<sequence length="500" mass="56143">MSSLKEQKEQFVSDLLGGSVSEIYAVTGVALTSYLAFRIYDVLVSHEVSFLYDFILNCLPILVSITLYSDKVTTLHLAIIVPILSIFVFSKYTFPDLWKSNGERTSQNENKQSKSAEKQLLPKKSFITAYRAHMLIITNLAILAVDFNVFPRRFAKVETWGTSLMDLGVGSFVFSMGLVNSRAIIKNKFNRGSSDSGYKFSVVDYFSVVKRSIVKSVPLLVLGGARLVSVKSLEYQEHVSEYGIHWNFFITLGLLPVLLGVLDPVLNVVPRAVVALVITIGYEIVLVNTELLRFILVSDNRLQNLITMNKEGIFSFFGYFAIFVFGQSFGSFVLTNYKTPYNMLTFVPQKETSGKKKKKHSQIKSWLTVNTTNGLIIASIFYQLLFYFVRESGYILNVSRRLANLPYVLWVVSYNATLLLGYNLIEKFFPESHESYLLESTNSNGLLIFLIANVSTGLVNMTINTLECSDPVAFAILTVYAAGLCLLSNLLNNKGIYVKL</sequence>
<feature type="transmembrane region" description="Helical" evidence="8">
    <location>
        <begin position="244"/>
        <end position="262"/>
    </location>
</feature>
<dbReference type="PIRSF" id="PIRSF017321">
    <property type="entry name" value="GWT1"/>
    <property type="match status" value="1"/>
</dbReference>
<feature type="transmembrane region" description="Helical" evidence="8">
    <location>
        <begin position="472"/>
        <end position="491"/>
    </location>
</feature>
<feature type="transmembrane region" description="Helical" evidence="8">
    <location>
        <begin position="407"/>
        <end position="425"/>
    </location>
</feature>
<feature type="transmembrane region" description="Helical" evidence="8">
    <location>
        <begin position="274"/>
        <end position="296"/>
    </location>
</feature>
<comment type="similarity">
    <text evidence="3 8">Belongs to the PIGW family.</text>
</comment>
<evidence type="ECO:0000256" key="6">
    <source>
        <dbReference type="ARBA" id="ARBA00022989"/>
    </source>
</evidence>
<gene>
    <name evidence="9" type="ORF">PICST_88869</name>
</gene>
<dbReference type="KEGG" id="pic:PICST_88869"/>
<evidence type="ECO:0000256" key="8">
    <source>
        <dbReference type="RuleBase" id="RU280819"/>
    </source>
</evidence>
<feature type="transmembrane region" description="Helical" evidence="8">
    <location>
        <begin position="365"/>
        <end position="387"/>
    </location>
</feature>
<keyword evidence="7 8" id="KW-0472">Membrane</keyword>
<dbReference type="HOGENOM" id="CLU_020802_2_2_1"/>
<keyword evidence="8" id="KW-0808">Transferase</keyword>
<dbReference type="AlphaFoldDB" id="A3LT49"/>
<keyword evidence="8" id="KW-0256">Endoplasmic reticulum</keyword>
<dbReference type="GO" id="GO:0006506">
    <property type="term" value="P:GPI anchor biosynthetic process"/>
    <property type="evidence" value="ECO:0007669"/>
    <property type="project" value="UniProtKB-UniPathway"/>
</dbReference>
<comment type="subcellular location">
    <subcellularLocation>
        <location evidence="1 8">Endoplasmic reticulum membrane</location>
        <topology evidence="1 8">Multi-pass membrane protein</topology>
    </subcellularLocation>
</comment>
<evidence type="ECO:0000313" key="9">
    <source>
        <dbReference type="EMBL" id="ABN66007.2"/>
    </source>
</evidence>
<comment type="pathway">
    <text evidence="2 8">Glycolipid biosynthesis; glycosylphosphatidylinositol-anchor biosynthesis.</text>
</comment>
<feature type="transmembrane region" description="Helical" evidence="8">
    <location>
        <begin position="316"/>
        <end position="334"/>
    </location>
</feature>
<dbReference type="GeneID" id="4838379"/>
<dbReference type="InParanoid" id="A3LT49"/>
<evidence type="ECO:0000313" key="10">
    <source>
        <dbReference type="Proteomes" id="UP000002258"/>
    </source>
</evidence>
<dbReference type="FunCoup" id="A3LT49">
    <property type="interactions" value="580"/>
</dbReference>
<evidence type="ECO:0000256" key="7">
    <source>
        <dbReference type="ARBA" id="ARBA00023136"/>
    </source>
</evidence>
<evidence type="ECO:0000256" key="2">
    <source>
        <dbReference type="ARBA" id="ARBA00004687"/>
    </source>
</evidence>
<dbReference type="GO" id="GO:0072659">
    <property type="term" value="P:protein localization to plasma membrane"/>
    <property type="evidence" value="ECO:0007669"/>
    <property type="project" value="TreeGrafter"/>
</dbReference>
<dbReference type="GO" id="GO:0032216">
    <property type="term" value="F:glucosaminyl-phosphatidylinositol O-acyltransferase activity"/>
    <property type="evidence" value="ECO:0007669"/>
    <property type="project" value="EnsemblFungi"/>
</dbReference>
<feature type="transmembrane region" description="Helical" evidence="8">
    <location>
        <begin position="75"/>
        <end position="94"/>
    </location>
</feature>
<proteinExistence type="inferred from homology"/>
<comment type="function">
    <text evidence="8">A acetyltransferase, which acetylates the inositol ring of phosphatidylinositol during biosynthesis of GPI-anchor.</text>
</comment>
<reference evidence="9 10" key="1">
    <citation type="journal article" date="2007" name="Nat. Biotechnol.">
        <title>Genome sequence of the lignocellulose-bioconverting and xylose-fermenting yeast Pichia stipitis.</title>
        <authorList>
            <person name="Jeffries T.W."/>
            <person name="Grigoriev I.V."/>
            <person name="Grimwood J."/>
            <person name="Laplaza J.M."/>
            <person name="Aerts A."/>
            <person name="Salamov A."/>
            <person name="Schmutz J."/>
            <person name="Lindquist E."/>
            <person name="Dehal P."/>
            <person name="Shapiro H."/>
            <person name="Jin Y.S."/>
            <person name="Passoth V."/>
            <person name="Richardson P.M."/>
        </authorList>
    </citation>
    <scope>NUCLEOTIDE SEQUENCE [LARGE SCALE GENOMIC DNA]</scope>
    <source>
        <strain evidence="10">ATCC 58785 / CBS 6054 / NBRC 10063 / NRRL Y-11545</strain>
    </source>
</reference>
<feature type="transmembrane region" description="Helical" evidence="8">
    <location>
        <begin position="130"/>
        <end position="151"/>
    </location>
</feature>
<dbReference type="OrthoDB" id="15270at2759"/>
<keyword evidence="8" id="KW-0012">Acyltransferase</keyword>
<feature type="transmembrane region" description="Helical" evidence="8">
    <location>
        <begin position="12"/>
        <end position="37"/>
    </location>
</feature>
<dbReference type="PANTHER" id="PTHR20661:SF0">
    <property type="entry name" value="PHOSPHATIDYLINOSITOL-GLYCAN BIOSYNTHESIS CLASS W PROTEIN"/>
    <property type="match status" value="1"/>
</dbReference>
<dbReference type="GO" id="GO:0005789">
    <property type="term" value="C:endoplasmic reticulum membrane"/>
    <property type="evidence" value="ECO:0007669"/>
    <property type="project" value="UniProtKB-SubCell"/>
</dbReference>
<dbReference type="Pfam" id="PF06423">
    <property type="entry name" value="GWT1"/>
    <property type="match status" value="1"/>
</dbReference>
<keyword evidence="5 8" id="KW-0812">Transmembrane</keyword>
<keyword evidence="4 8" id="KW-0337">GPI-anchor biosynthesis</keyword>
<accession>A3LT49</accession>
<evidence type="ECO:0000256" key="3">
    <source>
        <dbReference type="ARBA" id="ARBA00007559"/>
    </source>
</evidence>
<name>A3LT49_PICST</name>
<dbReference type="Proteomes" id="UP000002258">
    <property type="component" value="Chromosome 4"/>
</dbReference>
<keyword evidence="6 8" id="KW-1133">Transmembrane helix</keyword>
<evidence type="ECO:0000256" key="5">
    <source>
        <dbReference type="ARBA" id="ARBA00022692"/>
    </source>
</evidence>
<dbReference type="PANTHER" id="PTHR20661">
    <property type="entry name" value="PHOSPHATIDYLINOSITOL-GLYCAN BIOSYNTHESIS CLASS W PROTEIN"/>
    <property type="match status" value="1"/>
</dbReference>
<feature type="transmembrane region" description="Helical" evidence="8">
    <location>
        <begin position="163"/>
        <end position="185"/>
    </location>
</feature>
<protein>
    <recommendedName>
        <fullName evidence="8">GPI-anchored wall transfer protein</fullName>
        <ecNumber evidence="8">2.3.-.-</ecNumber>
    </recommendedName>
</protein>
<dbReference type="EC" id="2.3.-.-" evidence="8"/>
<organism evidence="9 10">
    <name type="scientific">Scheffersomyces stipitis (strain ATCC 58785 / CBS 6054 / NBRC 10063 / NRRL Y-11545)</name>
    <name type="common">Yeast</name>
    <name type="synonym">Pichia stipitis</name>
    <dbReference type="NCBI Taxonomy" id="322104"/>
    <lineage>
        <taxon>Eukaryota</taxon>
        <taxon>Fungi</taxon>
        <taxon>Dikarya</taxon>
        <taxon>Ascomycota</taxon>
        <taxon>Saccharomycotina</taxon>
        <taxon>Pichiomycetes</taxon>
        <taxon>Debaryomycetaceae</taxon>
        <taxon>Scheffersomyces</taxon>
    </lineage>
</organism>
<dbReference type="eggNOG" id="KOG0411">
    <property type="taxonomic scope" value="Eukaryota"/>
</dbReference>
<feature type="transmembrane region" description="Helical" evidence="8">
    <location>
        <begin position="49"/>
        <end position="68"/>
    </location>
</feature>